<proteinExistence type="predicted"/>
<dbReference type="RefSeq" id="WP_229658042.1">
    <property type="nucleotide sequence ID" value="NZ_BMID01000001.1"/>
</dbReference>
<protein>
    <recommendedName>
        <fullName evidence="1">Extensin-like C-terminal domain-containing protein</fullName>
    </recommendedName>
</protein>
<accession>A0ABQ1F4M9</accession>
<dbReference type="Pfam" id="PF06904">
    <property type="entry name" value="Extensin-like_C"/>
    <property type="match status" value="1"/>
</dbReference>
<evidence type="ECO:0000313" key="2">
    <source>
        <dbReference type="EMBL" id="GFZ99124.1"/>
    </source>
</evidence>
<evidence type="ECO:0000259" key="1">
    <source>
        <dbReference type="Pfam" id="PF06904"/>
    </source>
</evidence>
<dbReference type="InterPro" id="IPR009683">
    <property type="entry name" value="Extensin-like_C"/>
</dbReference>
<dbReference type="PROSITE" id="PS51257">
    <property type="entry name" value="PROKAR_LIPOPROTEIN"/>
    <property type="match status" value="1"/>
</dbReference>
<keyword evidence="3" id="KW-1185">Reference proteome</keyword>
<name>A0ABQ1F4M9_9SPHN</name>
<dbReference type="Proteomes" id="UP000603317">
    <property type="component" value="Unassembled WGS sequence"/>
</dbReference>
<feature type="domain" description="Extensin-like C-terminal" evidence="1">
    <location>
        <begin position="69"/>
        <end position="244"/>
    </location>
</feature>
<comment type="caution">
    <text evidence="2">The sequence shown here is derived from an EMBL/GenBank/DDBJ whole genome shotgun (WGS) entry which is preliminary data.</text>
</comment>
<reference evidence="3" key="1">
    <citation type="journal article" date="2019" name="Int. J. Syst. Evol. Microbiol.">
        <title>The Global Catalogue of Microorganisms (GCM) 10K type strain sequencing project: providing services to taxonomists for standard genome sequencing and annotation.</title>
        <authorList>
            <consortium name="The Broad Institute Genomics Platform"/>
            <consortium name="The Broad Institute Genome Sequencing Center for Infectious Disease"/>
            <person name="Wu L."/>
            <person name="Ma J."/>
        </authorList>
    </citation>
    <scope>NUCLEOTIDE SEQUENCE [LARGE SCALE GENOMIC DNA]</scope>
    <source>
        <strain evidence="3">CGMCC 1.15297</strain>
    </source>
</reference>
<gene>
    <name evidence="2" type="ORF">GCM10010923_04240</name>
</gene>
<sequence>MFKHIASLSLVTLLGACSIIPDGMMGASESSANPSYAVKSSDPTYRRPAPQIDRSFGGSTQLPPVTAGRCVAQLGASKADFTPLPDKYYGAGCATVDSVQLVGLQGDSRGFQVSNLGPVSCPLAEKFAGWARYGVDRAARQMLGASLVRIETLGSYSCRNIAGSSRRSAHATAEAIDVSGFVLSDGRRITLESDWDGGDADEREFLRVVQDSACKRFGTVLGPRYNAAHRDHFHLELGGGSYCR</sequence>
<evidence type="ECO:0000313" key="3">
    <source>
        <dbReference type="Proteomes" id="UP000603317"/>
    </source>
</evidence>
<organism evidence="2 3">
    <name type="scientific">Blastomonas marina</name>
    <dbReference type="NCBI Taxonomy" id="1867408"/>
    <lineage>
        <taxon>Bacteria</taxon>
        <taxon>Pseudomonadati</taxon>
        <taxon>Pseudomonadota</taxon>
        <taxon>Alphaproteobacteria</taxon>
        <taxon>Sphingomonadales</taxon>
        <taxon>Sphingomonadaceae</taxon>
        <taxon>Blastomonas</taxon>
    </lineage>
</organism>
<dbReference type="EMBL" id="BMID01000001">
    <property type="protein sequence ID" value="GFZ99124.1"/>
    <property type="molecule type" value="Genomic_DNA"/>
</dbReference>